<evidence type="ECO:0000256" key="11">
    <source>
        <dbReference type="ARBA" id="ARBA00038053"/>
    </source>
</evidence>
<feature type="transmembrane region" description="Helical" evidence="17">
    <location>
        <begin position="306"/>
        <end position="330"/>
    </location>
</feature>
<dbReference type="GO" id="GO:0005886">
    <property type="term" value="C:plasma membrane"/>
    <property type="evidence" value="ECO:0007669"/>
    <property type="project" value="TreeGrafter"/>
</dbReference>
<evidence type="ECO:0000256" key="14">
    <source>
        <dbReference type="ARBA" id="ARBA00044770"/>
    </source>
</evidence>
<keyword evidence="8 17" id="KW-0472">Membrane</keyword>
<evidence type="ECO:0000256" key="12">
    <source>
        <dbReference type="ARBA" id="ARBA00041185"/>
    </source>
</evidence>
<keyword evidence="3" id="KW-0808">Transferase</keyword>
<keyword evidence="7 17" id="KW-1133">Transmembrane helix</keyword>
<evidence type="ECO:0000256" key="8">
    <source>
        <dbReference type="ARBA" id="ARBA00023136"/>
    </source>
</evidence>
<evidence type="ECO:0000256" key="5">
    <source>
        <dbReference type="ARBA" id="ARBA00022960"/>
    </source>
</evidence>
<protein>
    <recommendedName>
        <fullName evidence="12">Probable peptidoglycan glycosyltransferase FtsW</fullName>
        <ecNumber evidence="14">2.4.99.28</ecNumber>
    </recommendedName>
    <alternativeName>
        <fullName evidence="13">Cell division protein FtsW</fullName>
    </alternativeName>
    <alternativeName>
        <fullName evidence="10">Cell wall polymerase</fullName>
    </alternativeName>
    <alternativeName>
        <fullName evidence="9">Peptidoglycan polymerase</fullName>
    </alternativeName>
</protein>
<feature type="transmembrane region" description="Helical" evidence="17">
    <location>
        <begin position="165"/>
        <end position="182"/>
    </location>
</feature>
<dbReference type="KEGG" id="caml:H6X83_03085"/>
<dbReference type="GO" id="GO:0015648">
    <property type="term" value="F:lipid-linked peptidoglycan transporter activity"/>
    <property type="evidence" value="ECO:0007669"/>
    <property type="project" value="TreeGrafter"/>
</dbReference>
<evidence type="ECO:0000256" key="15">
    <source>
        <dbReference type="ARBA" id="ARBA00049902"/>
    </source>
</evidence>
<dbReference type="Proteomes" id="UP000516046">
    <property type="component" value="Chromosome"/>
</dbReference>
<keyword evidence="2" id="KW-0328">Glycosyltransferase</keyword>
<keyword evidence="6" id="KW-0573">Peptidoglycan synthesis</keyword>
<name>A0A7G9WL48_9FIRM</name>
<dbReference type="AlphaFoldDB" id="A0A7G9WL48"/>
<feature type="transmembrane region" description="Helical" evidence="17">
    <location>
        <begin position="267"/>
        <end position="294"/>
    </location>
</feature>
<evidence type="ECO:0000256" key="13">
    <source>
        <dbReference type="ARBA" id="ARBA00041418"/>
    </source>
</evidence>
<gene>
    <name evidence="18" type="ORF">H6X83_03085</name>
</gene>
<dbReference type="InterPro" id="IPR001182">
    <property type="entry name" value="FtsW/RodA"/>
</dbReference>
<evidence type="ECO:0000256" key="1">
    <source>
        <dbReference type="ARBA" id="ARBA00004141"/>
    </source>
</evidence>
<feature type="transmembrane region" description="Helical" evidence="17">
    <location>
        <begin position="187"/>
        <end position="207"/>
    </location>
</feature>
<dbReference type="GO" id="GO:0009252">
    <property type="term" value="P:peptidoglycan biosynthetic process"/>
    <property type="evidence" value="ECO:0007669"/>
    <property type="project" value="UniProtKB-KW"/>
</dbReference>
<proteinExistence type="inferred from homology"/>
<evidence type="ECO:0000256" key="10">
    <source>
        <dbReference type="ARBA" id="ARBA00033270"/>
    </source>
</evidence>
<feature type="transmembrane region" description="Helical" evidence="17">
    <location>
        <begin position="67"/>
        <end position="85"/>
    </location>
</feature>
<dbReference type="EC" id="2.4.99.28" evidence="14"/>
<keyword evidence="5" id="KW-0133">Cell shape</keyword>
<evidence type="ECO:0000256" key="7">
    <source>
        <dbReference type="ARBA" id="ARBA00022989"/>
    </source>
</evidence>
<dbReference type="PANTHER" id="PTHR30474:SF2">
    <property type="entry name" value="PEPTIDOGLYCAN GLYCOSYLTRANSFERASE FTSW-RELATED"/>
    <property type="match status" value="1"/>
</dbReference>
<accession>A0A7G9WL48</accession>
<evidence type="ECO:0000256" key="16">
    <source>
        <dbReference type="ARBA" id="ARBA00049966"/>
    </source>
</evidence>
<dbReference type="GO" id="GO:0008360">
    <property type="term" value="P:regulation of cell shape"/>
    <property type="evidence" value="ECO:0007669"/>
    <property type="project" value="UniProtKB-KW"/>
</dbReference>
<evidence type="ECO:0000256" key="2">
    <source>
        <dbReference type="ARBA" id="ARBA00022676"/>
    </source>
</evidence>
<comment type="similarity">
    <text evidence="11">Belongs to the SEDS family. FtsW subfamily.</text>
</comment>
<dbReference type="EMBL" id="CP060696">
    <property type="protein sequence ID" value="QNO19410.1"/>
    <property type="molecule type" value="Genomic_DNA"/>
</dbReference>
<evidence type="ECO:0000256" key="3">
    <source>
        <dbReference type="ARBA" id="ARBA00022679"/>
    </source>
</evidence>
<feature type="transmembrane region" description="Helical" evidence="17">
    <location>
        <begin position="342"/>
        <end position="363"/>
    </location>
</feature>
<evidence type="ECO:0000313" key="19">
    <source>
        <dbReference type="Proteomes" id="UP000516046"/>
    </source>
</evidence>
<keyword evidence="19" id="KW-1185">Reference proteome</keyword>
<dbReference type="GO" id="GO:0051301">
    <property type="term" value="P:cell division"/>
    <property type="evidence" value="ECO:0007669"/>
    <property type="project" value="UniProtKB-KW"/>
</dbReference>
<organism evidence="18 19">
    <name type="scientific">Caproicibacterium amylolyticum</name>
    <dbReference type="NCBI Taxonomy" id="2766537"/>
    <lineage>
        <taxon>Bacteria</taxon>
        <taxon>Bacillati</taxon>
        <taxon>Bacillota</taxon>
        <taxon>Clostridia</taxon>
        <taxon>Eubacteriales</taxon>
        <taxon>Oscillospiraceae</taxon>
        <taxon>Caproicibacterium</taxon>
    </lineage>
</organism>
<evidence type="ECO:0000256" key="9">
    <source>
        <dbReference type="ARBA" id="ARBA00032370"/>
    </source>
</evidence>
<keyword evidence="4 17" id="KW-0812">Transmembrane</keyword>
<keyword evidence="18" id="KW-0131">Cell cycle</keyword>
<reference evidence="18 19" key="1">
    <citation type="submission" date="2020-08" db="EMBL/GenBank/DDBJ databases">
        <authorList>
            <person name="Ren C."/>
            <person name="Gu Y."/>
            <person name="Xu Y."/>
        </authorList>
    </citation>
    <scope>NUCLEOTIDE SEQUENCE [LARGE SCALE GENOMIC DNA]</scope>
    <source>
        <strain evidence="18 19">LBM18003</strain>
    </source>
</reference>
<keyword evidence="18" id="KW-0132">Cell division</keyword>
<dbReference type="Pfam" id="PF01098">
    <property type="entry name" value="FTSW_RODA_SPOVE"/>
    <property type="match status" value="1"/>
</dbReference>
<dbReference type="GO" id="GO:0008955">
    <property type="term" value="F:peptidoglycan glycosyltransferase activity"/>
    <property type="evidence" value="ECO:0007669"/>
    <property type="project" value="UniProtKB-EC"/>
</dbReference>
<feature type="transmembrane region" description="Helical" evidence="17">
    <location>
        <begin position="141"/>
        <end position="159"/>
    </location>
</feature>
<sequence>MDLTFFFLVLLLVALGLVMVFSASYANSSYRFGTPYLFVKNQAEYAVIGIILMIAISYFDYHHLHKLALPIYVITVILLGITVVAKNSPLVRPTNGAYRWITLGSFQFQPSEIAKFALILVFAHLLANADGDKKDARSKRFRILTYIGAIGIICALVIAEKHMSATIILVLLAAVMLFVGGLPAKWFVIGGGVVAAALVGVANLPFYQHVSTRMTIWKNPWDPSLSSNDAWQTQQSLYAIGSGRLLGLGLGKSRQKYLYLPEPQNDFIFSIVCEELGFVGALLIIILFAVLIWRGVMISLRAKDKFGMLLGVGLTMQVGIQVVLNIAVVTNTIPNTGVSLPFFSYGGTSLVMLLAQMGLVLSISRTSSIEKS</sequence>
<evidence type="ECO:0000256" key="6">
    <source>
        <dbReference type="ARBA" id="ARBA00022984"/>
    </source>
</evidence>
<evidence type="ECO:0000313" key="18">
    <source>
        <dbReference type="EMBL" id="QNO19410.1"/>
    </source>
</evidence>
<evidence type="ECO:0000256" key="17">
    <source>
        <dbReference type="SAM" id="Phobius"/>
    </source>
</evidence>
<comment type="catalytic activity">
    <reaction evidence="15">
        <text>[GlcNAc-(1-&gt;4)-Mur2Ac(oyl-L-Ala-gamma-D-Glu-L-Lys-D-Ala-D-Ala)](n)-di-trans,octa-cis-undecaprenyl diphosphate + beta-D-GlcNAc-(1-&gt;4)-Mur2Ac(oyl-L-Ala-gamma-D-Glu-L-Lys-D-Ala-D-Ala)-di-trans,octa-cis-undecaprenyl diphosphate = [GlcNAc-(1-&gt;4)-Mur2Ac(oyl-L-Ala-gamma-D-Glu-L-Lys-D-Ala-D-Ala)](n+1)-di-trans,octa-cis-undecaprenyl diphosphate + di-trans,octa-cis-undecaprenyl diphosphate + H(+)</text>
        <dbReference type="Rhea" id="RHEA:23708"/>
        <dbReference type="Rhea" id="RHEA-COMP:9602"/>
        <dbReference type="Rhea" id="RHEA-COMP:9603"/>
        <dbReference type="ChEBI" id="CHEBI:15378"/>
        <dbReference type="ChEBI" id="CHEBI:58405"/>
        <dbReference type="ChEBI" id="CHEBI:60033"/>
        <dbReference type="ChEBI" id="CHEBI:78435"/>
        <dbReference type="EC" id="2.4.99.28"/>
    </reaction>
</comment>
<comment type="function">
    <text evidence="16">Peptidoglycan polymerase that is essential for cell division.</text>
</comment>
<feature type="transmembrane region" description="Helical" evidence="17">
    <location>
        <begin position="113"/>
        <end position="129"/>
    </location>
</feature>
<feature type="transmembrane region" description="Helical" evidence="17">
    <location>
        <begin position="42"/>
        <end position="60"/>
    </location>
</feature>
<dbReference type="GO" id="GO:0032153">
    <property type="term" value="C:cell division site"/>
    <property type="evidence" value="ECO:0007669"/>
    <property type="project" value="TreeGrafter"/>
</dbReference>
<dbReference type="PANTHER" id="PTHR30474">
    <property type="entry name" value="CELL CYCLE PROTEIN"/>
    <property type="match status" value="1"/>
</dbReference>
<evidence type="ECO:0000256" key="4">
    <source>
        <dbReference type="ARBA" id="ARBA00022692"/>
    </source>
</evidence>
<comment type="subcellular location">
    <subcellularLocation>
        <location evidence="1">Membrane</location>
        <topology evidence="1">Multi-pass membrane protein</topology>
    </subcellularLocation>
</comment>